<evidence type="ECO:0000256" key="2">
    <source>
        <dbReference type="ARBA" id="ARBA00022801"/>
    </source>
</evidence>
<accession>A0A254NAH5</accession>
<evidence type="ECO:0000256" key="1">
    <source>
        <dbReference type="ARBA" id="ARBA00022670"/>
    </source>
</evidence>
<dbReference type="InterPro" id="IPR001478">
    <property type="entry name" value="PDZ"/>
</dbReference>
<dbReference type="SUPFAM" id="SSF50494">
    <property type="entry name" value="Trypsin-like serine proteases"/>
    <property type="match status" value="1"/>
</dbReference>
<dbReference type="InterPro" id="IPR051201">
    <property type="entry name" value="Chloro_Bact_Ser_Proteases"/>
</dbReference>
<evidence type="ECO:0000313" key="5">
    <source>
        <dbReference type="EMBL" id="OWR04995.1"/>
    </source>
</evidence>
<dbReference type="PRINTS" id="PR00834">
    <property type="entry name" value="PROTEASES2C"/>
</dbReference>
<name>A0A254NAH5_9BURK</name>
<dbReference type="Pfam" id="PF13365">
    <property type="entry name" value="Trypsin_2"/>
    <property type="match status" value="1"/>
</dbReference>
<evidence type="ECO:0000256" key="3">
    <source>
        <dbReference type="SAM" id="SignalP"/>
    </source>
</evidence>
<comment type="caution">
    <text evidence="5">The sequence shown here is derived from an EMBL/GenBank/DDBJ whole genome shotgun (WGS) entry which is preliminary data.</text>
</comment>
<evidence type="ECO:0000313" key="6">
    <source>
        <dbReference type="Proteomes" id="UP000197446"/>
    </source>
</evidence>
<keyword evidence="2" id="KW-0378">Hydrolase</keyword>
<dbReference type="Proteomes" id="UP000197446">
    <property type="component" value="Unassembled WGS sequence"/>
</dbReference>
<evidence type="ECO:0000259" key="4">
    <source>
        <dbReference type="SMART" id="SM00228"/>
    </source>
</evidence>
<dbReference type="SMART" id="SM00228">
    <property type="entry name" value="PDZ"/>
    <property type="match status" value="1"/>
</dbReference>
<keyword evidence="6" id="KW-1185">Reference proteome</keyword>
<gene>
    <name evidence="5" type="ORF">CDO81_00440</name>
</gene>
<dbReference type="AlphaFoldDB" id="A0A254NAH5"/>
<dbReference type="PANTHER" id="PTHR43343:SF3">
    <property type="entry name" value="PROTEASE DO-LIKE 8, CHLOROPLASTIC"/>
    <property type="match status" value="1"/>
</dbReference>
<dbReference type="Gene3D" id="2.30.42.10">
    <property type="match status" value="1"/>
</dbReference>
<organism evidence="5 6">
    <name type="scientific">Roseateles puraquae</name>
    <dbReference type="NCBI Taxonomy" id="431059"/>
    <lineage>
        <taxon>Bacteria</taxon>
        <taxon>Pseudomonadati</taxon>
        <taxon>Pseudomonadota</taxon>
        <taxon>Betaproteobacteria</taxon>
        <taxon>Burkholderiales</taxon>
        <taxon>Sphaerotilaceae</taxon>
        <taxon>Roseateles</taxon>
    </lineage>
</organism>
<dbReference type="SUPFAM" id="SSF50156">
    <property type="entry name" value="PDZ domain-like"/>
    <property type="match status" value="1"/>
</dbReference>
<dbReference type="GO" id="GO:0006508">
    <property type="term" value="P:proteolysis"/>
    <property type="evidence" value="ECO:0007669"/>
    <property type="project" value="UniProtKB-KW"/>
</dbReference>
<dbReference type="InterPro" id="IPR036034">
    <property type="entry name" value="PDZ_sf"/>
</dbReference>
<feature type="signal peptide" evidence="3">
    <location>
        <begin position="1"/>
        <end position="37"/>
    </location>
</feature>
<dbReference type="EMBL" id="NISI01000001">
    <property type="protein sequence ID" value="OWR04995.1"/>
    <property type="molecule type" value="Genomic_DNA"/>
</dbReference>
<dbReference type="Pfam" id="PF13180">
    <property type="entry name" value="PDZ_2"/>
    <property type="match status" value="1"/>
</dbReference>
<proteinExistence type="predicted"/>
<dbReference type="InterPro" id="IPR009003">
    <property type="entry name" value="Peptidase_S1_PA"/>
</dbReference>
<dbReference type="GO" id="GO:0004252">
    <property type="term" value="F:serine-type endopeptidase activity"/>
    <property type="evidence" value="ECO:0007669"/>
    <property type="project" value="InterPro"/>
</dbReference>
<feature type="chain" id="PRO_5012626118" description="PDZ domain-containing protein" evidence="3">
    <location>
        <begin position="38"/>
        <end position="340"/>
    </location>
</feature>
<keyword evidence="3" id="KW-0732">Signal</keyword>
<feature type="domain" description="PDZ" evidence="4">
    <location>
        <begin position="250"/>
        <end position="332"/>
    </location>
</feature>
<keyword evidence="1" id="KW-0645">Protease</keyword>
<dbReference type="Gene3D" id="2.40.10.120">
    <property type="match status" value="1"/>
</dbReference>
<reference evidence="5 6" key="1">
    <citation type="journal article" date="2007" name="Int. J. Syst. Evol. Microbiol.">
        <title>Description of Pelomonas aquatica sp. nov. and Pelomonas puraquae sp. nov., isolated from industrial and haemodialysis water.</title>
        <authorList>
            <person name="Gomila M."/>
            <person name="Bowien B."/>
            <person name="Falsen E."/>
            <person name="Moore E.R."/>
            <person name="Lalucat J."/>
        </authorList>
    </citation>
    <scope>NUCLEOTIDE SEQUENCE [LARGE SCALE GENOMIC DNA]</scope>
    <source>
        <strain evidence="5 6">CCUG 52769</strain>
    </source>
</reference>
<dbReference type="InterPro" id="IPR001940">
    <property type="entry name" value="Peptidase_S1C"/>
</dbReference>
<dbReference type="PANTHER" id="PTHR43343">
    <property type="entry name" value="PEPTIDASE S12"/>
    <property type="match status" value="1"/>
</dbReference>
<protein>
    <recommendedName>
        <fullName evidence="4">PDZ domain-containing protein</fullName>
    </recommendedName>
</protein>
<sequence length="340" mass="35205">MPMRPASLTRRALARCAPPALAALLGALLCLTSPAFATPPSSARPVPTSLADAFQRGVGWSVGVYMFAPGEDEPRVGAGFFIDDQGRIATAAHLLGDVEQILVALPDKRLVQAEVLGRDDTTDIALLRVEGAPKVRPVFAPGARLRVGDWVMAVGEPFGLEHSASAGIVSGKDRHFGDDGELVFIQSDVALNPGNSGGPLLDANGAIVGMNARTIVGPAGSPGASLAVPIDIVLQIVGEFRTPGASAARPRLGAQFDDVPPLAAWAAGRHEATGALILAVPQGSLAEQLQLRVGDVIVEMNGHRVNGSADLVTALLAWRKFNGTRISVLRGGKSVLLTAD</sequence>